<feature type="domain" description="HTH luxR-type" evidence="3">
    <location>
        <begin position="160"/>
        <end position="224"/>
    </location>
</feature>
<feature type="modified residue" description="4-aspartylphosphate" evidence="2">
    <location>
        <position position="60"/>
    </location>
</feature>
<organism evidence="5 6">
    <name type="scientific">Bifidobacterium oedipodis</name>
    <dbReference type="NCBI Taxonomy" id="2675322"/>
    <lineage>
        <taxon>Bacteria</taxon>
        <taxon>Bacillati</taxon>
        <taxon>Actinomycetota</taxon>
        <taxon>Actinomycetes</taxon>
        <taxon>Bifidobacteriales</taxon>
        <taxon>Bifidobacteriaceae</taxon>
        <taxon>Bifidobacterium</taxon>
    </lineage>
</organism>
<gene>
    <name evidence="5" type="ORF">G1C95_0724</name>
</gene>
<evidence type="ECO:0000259" key="4">
    <source>
        <dbReference type="PROSITE" id="PS50110"/>
    </source>
</evidence>
<reference evidence="5 6" key="1">
    <citation type="submission" date="2020-02" db="EMBL/GenBank/DDBJ databases">
        <title>Characterization of phylogenetic diversity of novel bifidobacterial species isolated in Czech ZOOs.</title>
        <authorList>
            <person name="Lugli G.A."/>
            <person name="Vera N.B."/>
            <person name="Ventura M."/>
        </authorList>
    </citation>
    <scope>NUCLEOTIDE SEQUENCE [LARGE SCALE GENOMIC DNA]</scope>
    <source>
        <strain evidence="5 6">DSM 109957</strain>
    </source>
</reference>
<evidence type="ECO:0000256" key="1">
    <source>
        <dbReference type="ARBA" id="ARBA00023125"/>
    </source>
</evidence>
<dbReference type="PANTHER" id="PTHR43214">
    <property type="entry name" value="TWO-COMPONENT RESPONSE REGULATOR"/>
    <property type="match status" value="1"/>
</dbReference>
<dbReference type="SMART" id="SM00421">
    <property type="entry name" value="HTH_LUXR"/>
    <property type="match status" value="1"/>
</dbReference>
<dbReference type="Proteomes" id="UP000532194">
    <property type="component" value="Unassembled WGS sequence"/>
</dbReference>
<dbReference type="GO" id="GO:0006355">
    <property type="term" value="P:regulation of DNA-templated transcription"/>
    <property type="evidence" value="ECO:0007669"/>
    <property type="project" value="InterPro"/>
</dbReference>
<dbReference type="PRINTS" id="PR00038">
    <property type="entry name" value="HTHLUXR"/>
</dbReference>
<sequence>MVDRTLVAALDNDHMALVALRGIMPQLLPGSIWLWGVENGEEAVRRALDPQTRPRVLLVDMSLGESTGVNVCRRIRMSTDRVALLAITAFLVTDYCSRVAQAGAQGIVSKADVPALAQALRTVANGGLFVPSGVDDVVFHTAADAHAMLQNRTTVASNSEREPSAKLGSKEAETLHLLSRGLSYDQIAAQWNVATSTVRTHAHRAVEKLGANSLAHAIAIWLSR</sequence>
<dbReference type="InterPro" id="IPR039420">
    <property type="entry name" value="WalR-like"/>
</dbReference>
<dbReference type="Gene3D" id="3.40.50.2300">
    <property type="match status" value="1"/>
</dbReference>
<evidence type="ECO:0000313" key="5">
    <source>
        <dbReference type="EMBL" id="NMM93539.1"/>
    </source>
</evidence>
<dbReference type="InterPro" id="IPR016032">
    <property type="entry name" value="Sig_transdc_resp-reg_C-effctor"/>
</dbReference>
<dbReference type="PROSITE" id="PS50110">
    <property type="entry name" value="RESPONSE_REGULATORY"/>
    <property type="match status" value="1"/>
</dbReference>
<keyword evidence="2" id="KW-0597">Phosphoprotein</keyword>
<evidence type="ECO:0000259" key="3">
    <source>
        <dbReference type="PROSITE" id="PS50043"/>
    </source>
</evidence>
<dbReference type="SUPFAM" id="SSF46894">
    <property type="entry name" value="C-terminal effector domain of the bipartite response regulators"/>
    <property type="match status" value="1"/>
</dbReference>
<feature type="domain" description="Response regulatory" evidence="4">
    <location>
        <begin position="6"/>
        <end position="125"/>
    </location>
</feature>
<evidence type="ECO:0000256" key="2">
    <source>
        <dbReference type="PROSITE-ProRule" id="PRU00169"/>
    </source>
</evidence>
<dbReference type="InterPro" id="IPR001789">
    <property type="entry name" value="Sig_transdc_resp-reg_receiver"/>
</dbReference>
<dbReference type="GO" id="GO:0003677">
    <property type="term" value="F:DNA binding"/>
    <property type="evidence" value="ECO:0007669"/>
    <property type="project" value="UniProtKB-KW"/>
</dbReference>
<dbReference type="SMART" id="SM00448">
    <property type="entry name" value="REC"/>
    <property type="match status" value="1"/>
</dbReference>
<protein>
    <submittedName>
        <fullName evidence="5">Two component transcriptional regulator, LuxR family</fullName>
    </submittedName>
</protein>
<proteinExistence type="predicted"/>
<keyword evidence="6" id="KW-1185">Reference proteome</keyword>
<evidence type="ECO:0000313" key="6">
    <source>
        <dbReference type="Proteomes" id="UP000532194"/>
    </source>
</evidence>
<dbReference type="GO" id="GO:0000160">
    <property type="term" value="P:phosphorelay signal transduction system"/>
    <property type="evidence" value="ECO:0007669"/>
    <property type="project" value="InterPro"/>
</dbReference>
<dbReference type="Pfam" id="PF00072">
    <property type="entry name" value="Response_reg"/>
    <property type="match status" value="1"/>
</dbReference>
<dbReference type="Pfam" id="PF00196">
    <property type="entry name" value="GerE"/>
    <property type="match status" value="1"/>
</dbReference>
<accession>A0A7Y0ENG6</accession>
<dbReference type="SUPFAM" id="SSF52172">
    <property type="entry name" value="CheY-like"/>
    <property type="match status" value="1"/>
</dbReference>
<dbReference type="PROSITE" id="PS00622">
    <property type="entry name" value="HTH_LUXR_1"/>
    <property type="match status" value="1"/>
</dbReference>
<dbReference type="AlphaFoldDB" id="A0A7Y0ENG6"/>
<keyword evidence="1" id="KW-0238">DNA-binding</keyword>
<dbReference type="InterPro" id="IPR011006">
    <property type="entry name" value="CheY-like_superfamily"/>
</dbReference>
<name>A0A7Y0ENG6_9BIFI</name>
<dbReference type="RefSeq" id="WP_169171603.1">
    <property type="nucleotide sequence ID" value="NZ_JAAIII010000002.1"/>
</dbReference>
<dbReference type="InterPro" id="IPR000792">
    <property type="entry name" value="Tscrpt_reg_LuxR_C"/>
</dbReference>
<dbReference type="PANTHER" id="PTHR43214:SF43">
    <property type="entry name" value="TWO-COMPONENT RESPONSE REGULATOR"/>
    <property type="match status" value="1"/>
</dbReference>
<dbReference type="PROSITE" id="PS50043">
    <property type="entry name" value="HTH_LUXR_2"/>
    <property type="match status" value="1"/>
</dbReference>
<dbReference type="CDD" id="cd06170">
    <property type="entry name" value="LuxR_C_like"/>
    <property type="match status" value="1"/>
</dbReference>
<comment type="caution">
    <text evidence="5">The sequence shown here is derived from an EMBL/GenBank/DDBJ whole genome shotgun (WGS) entry which is preliminary data.</text>
</comment>
<dbReference type="EMBL" id="JAAIII010000002">
    <property type="protein sequence ID" value="NMM93539.1"/>
    <property type="molecule type" value="Genomic_DNA"/>
</dbReference>